<gene>
    <name evidence="1" type="ORF">F2Q68_00044288</name>
</gene>
<name>A0A8S9LKB4_BRACR</name>
<dbReference type="EMBL" id="QGKW02000276">
    <property type="protein sequence ID" value="KAF2605786.1"/>
    <property type="molecule type" value="Genomic_DNA"/>
</dbReference>
<evidence type="ECO:0000313" key="2">
    <source>
        <dbReference type="Proteomes" id="UP000712281"/>
    </source>
</evidence>
<accession>A0A8S9LKB4</accession>
<reference evidence="1" key="1">
    <citation type="submission" date="2019-12" db="EMBL/GenBank/DDBJ databases">
        <title>Genome sequencing and annotation of Brassica cretica.</title>
        <authorList>
            <person name="Studholme D.J."/>
            <person name="Sarris P.F."/>
        </authorList>
    </citation>
    <scope>NUCLEOTIDE SEQUENCE</scope>
    <source>
        <strain evidence="1">PFS-001/15</strain>
        <tissue evidence="1">Leaf</tissue>
    </source>
</reference>
<sequence length="109" mass="11989">MSVTTRIFVTTPERWMTLVFRIDLQVTRESPSGDPGRLLARTRRPVSCLGSGGIQYLSIFPQQFAPYFLISSSNSGNNLCTQVNRSCSFSMGFPWAGHRSSNPAIPGSS</sequence>
<evidence type="ECO:0000313" key="1">
    <source>
        <dbReference type="EMBL" id="KAF2605786.1"/>
    </source>
</evidence>
<organism evidence="1 2">
    <name type="scientific">Brassica cretica</name>
    <name type="common">Mustard</name>
    <dbReference type="NCBI Taxonomy" id="69181"/>
    <lineage>
        <taxon>Eukaryota</taxon>
        <taxon>Viridiplantae</taxon>
        <taxon>Streptophyta</taxon>
        <taxon>Embryophyta</taxon>
        <taxon>Tracheophyta</taxon>
        <taxon>Spermatophyta</taxon>
        <taxon>Magnoliopsida</taxon>
        <taxon>eudicotyledons</taxon>
        <taxon>Gunneridae</taxon>
        <taxon>Pentapetalae</taxon>
        <taxon>rosids</taxon>
        <taxon>malvids</taxon>
        <taxon>Brassicales</taxon>
        <taxon>Brassicaceae</taxon>
        <taxon>Brassiceae</taxon>
        <taxon>Brassica</taxon>
    </lineage>
</organism>
<dbReference type="Proteomes" id="UP000712281">
    <property type="component" value="Unassembled WGS sequence"/>
</dbReference>
<comment type="caution">
    <text evidence="1">The sequence shown here is derived from an EMBL/GenBank/DDBJ whole genome shotgun (WGS) entry which is preliminary data.</text>
</comment>
<proteinExistence type="predicted"/>
<protein>
    <submittedName>
        <fullName evidence="1">Uncharacterized protein</fullName>
    </submittedName>
</protein>
<dbReference type="AlphaFoldDB" id="A0A8S9LKB4"/>